<comment type="similarity">
    <text evidence="7 8">Belongs to the TRAFAC class TrmE-Era-EngA-EngB-Septin-like GTPase superfamily. Septin GTPase family.</text>
</comment>
<dbReference type="PANTHER" id="PTHR18884">
    <property type="entry name" value="SEPTIN"/>
    <property type="match status" value="1"/>
</dbReference>
<evidence type="ECO:0000256" key="3">
    <source>
        <dbReference type="ARBA" id="ARBA00022741"/>
    </source>
</evidence>
<evidence type="ECO:0000256" key="7">
    <source>
        <dbReference type="PIRNR" id="PIRNR006698"/>
    </source>
</evidence>
<dbReference type="GO" id="GO:0005525">
    <property type="term" value="F:GTP binding"/>
    <property type="evidence" value="ECO:0007669"/>
    <property type="project" value="UniProtKB-UniRule"/>
</dbReference>
<gene>
    <name evidence="10" type="ORF">EB796_022813</name>
</gene>
<dbReference type="Proteomes" id="UP000593567">
    <property type="component" value="Unassembled WGS sequence"/>
</dbReference>
<dbReference type="PIRSF" id="PIRSF006698">
    <property type="entry name" value="Septin"/>
    <property type="match status" value="1"/>
</dbReference>
<keyword evidence="4" id="KW-0175">Coiled coil</keyword>
<dbReference type="FunFam" id="3.40.50.300:FF:000162">
    <property type="entry name" value="septin-7 isoform X1"/>
    <property type="match status" value="1"/>
</dbReference>
<dbReference type="GO" id="GO:0051301">
    <property type="term" value="P:cell division"/>
    <property type="evidence" value="ECO:0007669"/>
    <property type="project" value="UniProtKB-KW"/>
</dbReference>
<accession>A0A7J7IY74</accession>
<dbReference type="GO" id="GO:0032154">
    <property type="term" value="C:cleavage furrow"/>
    <property type="evidence" value="ECO:0007669"/>
    <property type="project" value="UniProtKB-SubCell"/>
</dbReference>
<keyword evidence="5 8" id="KW-0342">GTP-binding</keyword>
<evidence type="ECO:0000256" key="8">
    <source>
        <dbReference type="RuleBase" id="RU004560"/>
    </source>
</evidence>
<dbReference type="SUPFAM" id="SSF52540">
    <property type="entry name" value="P-loop containing nucleoside triphosphate hydrolases"/>
    <property type="match status" value="1"/>
</dbReference>
<evidence type="ECO:0000256" key="5">
    <source>
        <dbReference type="ARBA" id="ARBA00023134"/>
    </source>
</evidence>
<evidence type="ECO:0000313" key="11">
    <source>
        <dbReference type="Proteomes" id="UP000593567"/>
    </source>
</evidence>
<evidence type="ECO:0000256" key="4">
    <source>
        <dbReference type="ARBA" id="ARBA00023054"/>
    </source>
</evidence>
<dbReference type="InterPro" id="IPR030379">
    <property type="entry name" value="G_SEPTIN_dom"/>
</dbReference>
<evidence type="ECO:0000256" key="1">
    <source>
        <dbReference type="ARBA" id="ARBA00004626"/>
    </source>
</evidence>
<keyword evidence="3 8" id="KW-0547">Nucleotide-binding</keyword>
<comment type="subcellular location">
    <subcellularLocation>
        <location evidence="1">Cleavage furrow</location>
    </subcellularLocation>
</comment>
<keyword evidence="2" id="KW-0132">Cell division</keyword>
<dbReference type="Gene3D" id="3.40.50.300">
    <property type="entry name" value="P-loop containing nucleotide triphosphate hydrolases"/>
    <property type="match status" value="1"/>
</dbReference>
<keyword evidence="6" id="KW-0131">Cell cycle</keyword>
<comment type="caution">
    <text evidence="10">The sequence shown here is derived from an EMBL/GenBank/DDBJ whole genome shotgun (WGS) entry which is preliminary data.</text>
</comment>
<reference evidence="10" key="1">
    <citation type="submission" date="2020-06" db="EMBL/GenBank/DDBJ databases">
        <title>Draft genome of Bugula neritina, a colonial animal packing powerful symbionts and potential medicines.</title>
        <authorList>
            <person name="Rayko M."/>
        </authorList>
    </citation>
    <scope>NUCLEOTIDE SEQUENCE [LARGE SCALE GENOMIC DNA]</scope>
    <source>
        <strain evidence="10">Kwan_BN1</strain>
    </source>
</reference>
<dbReference type="PROSITE" id="PS51719">
    <property type="entry name" value="G_SEPTIN"/>
    <property type="match status" value="1"/>
</dbReference>
<proteinExistence type="inferred from homology"/>
<organism evidence="10 11">
    <name type="scientific">Bugula neritina</name>
    <name type="common">Brown bryozoan</name>
    <name type="synonym">Sertularia neritina</name>
    <dbReference type="NCBI Taxonomy" id="10212"/>
    <lineage>
        <taxon>Eukaryota</taxon>
        <taxon>Metazoa</taxon>
        <taxon>Spiralia</taxon>
        <taxon>Lophotrochozoa</taxon>
        <taxon>Bryozoa</taxon>
        <taxon>Gymnolaemata</taxon>
        <taxon>Cheilostomatida</taxon>
        <taxon>Flustrina</taxon>
        <taxon>Buguloidea</taxon>
        <taxon>Bugulidae</taxon>
        <taxon>Bugula</taxon>
    </lineage>
</organism>
<name>A0A7J7IY74_BUGNE</name>
<dbReference type="GO" id="GO:0005856">
    <property type="term" value="C:cytoskeleton"/>
    <property type="evidence" value="ECO:0007669"/>
    <property type="project" value="UniProtKB-ARBA"/>
</dbReference>
<evidence type="ECO:0000259" key="9">
    <source>
        <dbReference type="PROSITE" id="PS51719"/>
    </source>
</evidence>
<dbReference type="InterPro" id="IPR027417">
    <property type="entry name" value="P-loop_NTPase"/>
</dbReference>
<dbReference type="AlphaFoldDB" id="A0A7J7IY74"/>
<evidence type="ECO:0000256" key="6">
    <source>
        <dbReference type="ARBA" id="ARBA00023306"/>
    </source>
</evidence>
<dbReference type="OrthoDB" id="416553at2759"/>
<evidence type="ECO:0000256" key="2">
    <source>
        <dbReference type="ARBA" id="ARBA00022618"/>
    </source>
</evidence>
<dbReference type="EMBL" id="VXIV02003270">
    <property type="protein sequence ID" value="KAF6018869.1"/>
    <property type="molecule type" value="Genomic_DNA"/>
</dbReference>
<dbReference type="InterPro" id="IPR016491">
    <property type="entry name" value="Septin"/>
</dbReference>
<sequence length="369" mass="42290">MKDDVENQQETRRPRRKLTQQIVYKGKEECIGFATLPDQIHRKVIKKGFHFTIMVVGESGLGKSTLINSLFMTDLYQDRKIVGVEDRLDSTVSIHAQNLDIEESGVKLRLTIIDTPGFSDSLHGKDSIDPIEEYIDQQFHQYFQAESGLNRKNIQDSRVHCLLYFVSPYGHGLKPLDVECLKRLHHKVNIIPLIAKSDTLTKSEITRHKAKVLQDIKDHGIKAYDFPECDPDESADFKRQDAELKAAIPFAVIGSNAVTEIAGKRIRARVYPWGVIEVENEKHCDFSKLKRMLIGTHLQDLKDVTEEYHYENYRAQCIQTANNNNSIEKPQLNKGSNVEQLLNEKDEEIKKMQAMLEAMQRQMTASVVL</sequence>
<keyword evidence="11" id="KW-1185">Reference proteome</keyword>
<protein>
    <recommendedName>
        <fullName evidence="7">Septin</fullName>
    </recommendedName>
</protein>
<dbReference type="Pfam" id="PF00735">
    <property type="entry name" value="Septin"/>
    <property type="match status" value="1"/>
</dbReference>
<evidence type="ECO:0000313" key="10">
    <source>
        <dbReference type="EMBL" id="KAF6018869.1"/>
    </source>
</evidence>
<feature type="domain" description="Septin-type G" evidence="9">
    <location>
        <begin position="47"/>
        <end position="320"/>
    </location>
</feature>
<dbReference type="CDD" id="cd01850">
    <property type="entry name" value="CDC_Septin"/>
    <property type="match status" value="1"/>
</dbReference>